<name>A0AAW1BND0_CROAD</name>
<accession>A0AAW1BND0</accession>
<sequence length="57" mass="6594">MIDAVAANLEGEAVKWKSGLRDAQAPELWNFDLFTHGLSANLRMNPKWYRRRKTSTM</sequence>
<dbReference type="EMBL" id="JAOTOJ010000003">
    <property type="protein sequence ID" value="KAK9403724.1"/>
    <property type="molecule type" value="Genomic_DNA"/>
</dbReference>
<organism evidence="1 2">
    <name type="scientific">Crotalus adamanteus</name>
    <name type="common">Eastern diamondback rattlesnake</name>
    <dbReference type="NCBI Taxonomy" id="8729"/>
    <lineage>
        <taxon>Eukaryota</taxon>
        <taxon>Metazoa</taxon>
        <taxon>Chordata</taxon>
        <taxon>Craniata</taxon>
        <taxon>Vertebrata</taxon>
        <taxon>Euteleostomi</taxon>
        <taxon>Lepidosauria</taxon>
        <taxon>Squamata</taxon>
        <taxon>Bifurcata</taxon>
        <taxon>Unidentata</taxon>
        <taxon>Episquamata</taxon>
        <taxon>Toxicofera</taxon>
        <taxon>Serpentes</taxon>
        <taxon>Colubroidea</taxon>
        <taxon>Viperidae</taxon>
        <taxon>Crotalinae</taxon>
        <taxon>Crotalus</taxon>
    </lineage>
</organism>
<reference evidence="1 2" key="1">
    <citation type="journal article" date="2024" name="Proc. Natl. Acad. Sci. U.S.A.">
        <title>The genetic regulatory architecture and epigenomic basis for age-related changes in rattlesnake venom.</title>
        <authorList>
            <person name="Hogan M.P."/>
            <person name="Holding M.L."/>
            <person name="Nystrom G.S."/>
            <person name="Colston T.J."/>
            <person name="Bartlett D.A."/>
            <person name="Mason A.J."/>
            <person name="Ellsworth S.A."/>
            <person name="Rautsaw R.M."/>
            <person name="Lawrence K.C."/>
            <person name="Strickland J.L."/>
            <person name="He B."/>
            <person name="Fraser P."/>
            <person name="Margres M.J."/>
            <person name="Gilbert D.M."/>
            <person name="Gibbs H.L."/>
            <person name="Parkinson C.L."/>
            <person name="Rokyta D.R."/>
        </authorList>
    </citation>
    <scope>NUCLEOTIDE SEQUENCE [LARGE SCALE GENOMIC DNA]</scope>
    <source>
        <strain evidence="1">DRR0105</strain>
    </source>
</reference>
<keyword evidence="2" id="KW-1185">Reference proteome</keyword>
<dbReference type="AlphaFoldDB" id="A0AAW1BND0"/>
<protein>
    <submittedName>
        <fullName evidence="1">Uncharacterized protein</fullName>
    </submittedName>
</protein>
<evidence type="ECO:0000313" key="1">
    <source>
        <dbReference type="EMBL" id="KAK9403724.1"/>
    </source>
</evidence>
<proteinExistence type="predicted"/>
<evidence type="ECO:0000313" key="2">
    <source>
        <dbReference type="Proteomes" id="UP001474421"/>
    </source>
</evidence>
<comment type="caution">
    <text evidence="1">The sequence shown here is derived from an EMBL/GenBank/DDBJ whole genome shotgun (WGS) entry which is preliminary data.</text>
</comment>
<gene>
    <name evidence="1" type="ORF">NXF25_008551</name>
</gene>
<dbReference type="Proteomes" id="UP001474421">
    <property type="component" value="Unassembled WGS sequence"/>
</dbReference>